<feature type="compositionally biased region" description="Basic residues" evidence="1">
    <location>
        <begin position="122"/>
        <end position="137"/>
    </location>
</feature>
<dbReference type="EMBL" id="JBBHLL010000026">
    <property type="protein sequence ID" value="KAK7828503.1"/>
    <property type="molecule type" value="Genomic_DNA"/>
</dbReference>
<organism evidence="2 3">
    <name type="scientific">Myodes glareolus</name>
    <name type="common">Bank vole</name>
    <name type="synonym">Clethrionomys glareolus</name>
    <dbReference type="NCBI Taxonomy" id="447135"/>
    <lineage>
        <taxon>Eukaryota</taxon>
        <taxon>Metazoa</taxon>
        <taxon>Chordata</taxon>
        <taxon>Craniata</taxon>
        <taxon>Vertebrata</taxon>
        <taxon>Euteleostomi</taxon>
        <taxon>Mammalia</taxon>
        <taxon>Eutheria</taxon>
        <taxon>Euarchontoglires</taxon>
        <taxon>Glires</taxon>
        <taxon>Rodentia</taxon>
        <taxon>Myomorpha</taxon>
        <taxon>Muroidea</taxon>
        <taxon>Cricetidae</taxon>
        <taxon>Arvicolinae</taxon>
        <taxon>Myodes</taxon>
    </lineage>
</organism>
<gene>
    <name evidence="2" type="ORF">U0070_009012</name>
</gene>
<dbReference type="AlphaFoldDB" id="A0AAW0JPL2"/>
<comment type="caution">
    <text evidence="2">The sequence shown here is derived from an EMBL/GenBank/DDBJ whole genome shotgun (WGS) entry which is preliminary data.</text>
</comment>
<protein>
    <submittedName>
        <fullName evidence="2">Uncharacterized protein</fullName>
    </submittedName>
</protein>
<feature type="compositionally biased region" description="Basic and acidic residues" evidence="1">
    <location>
        <begin position="92"/>
        <end position="101"/>
    </location>
</feature>
<feature type="compositionally biased region" description="Basic and acidic residues" evidence="1">
    <location>
        <begin position="49"/>
        <end position="63"/>
    </location>
</feature>
<dbReference type="Proteomes" id="UP001488838">
    <property type="component" value="Unassembled WGS sequence"/>
</dbReference>
<accession>A0AAW0JPL2</accession>
<evidence type="ECO:0000313" key="3">
    <source>
        <dbReference type="Proteomes" id="UP001488838"/>
    </source>
</evidence>
<reference evidence="2 3" key="1">
    <citation type="journal article" date="2023" name="bioRxiv">
        <title>Conserved and derived expression patterns and positive selection on dental genes reveal complex evolutionary context of ever-growing rodent molars.</title>
        <authorList>
            <person name="Calamari Z.T."/>
            <person name="Song A."/>
            <person name="Cohen E."/>
            <person name="Akter M."/>
            <person name="Roy R.D."/>
            <person name="Hallikas O."/>
            <person name="Christensen M.M."/>
            <person name="Li P."/>
            <person name="Marangoni P."/>
            <person name="Jernvall J."/>
            <person name="Klein O.D."/>
        </authorList>
    </citation>
    <scope>NUCLEOTIDE SEQUENCE [LARGE SCALE GENOMIC DNA]</scope>
    <source>
        <strain evidence="2">V071</strain>
    </source>
</reference>
<feature type="region of interest" description="Disordered" evidence="1">
    <location>
        <begin position="1"/>
        <end position="137"/>
    </location>
</feature>
<keyword evidence="3" id="KW-1185">Reference proteome</keyword>
<proteinExistence type="predicted"/>
<sequence length="137" mass="15515">MSIDKGVVDTQMEGESSHPSVDIFKAIFASSSDEQSSSSEKEQDDSEDNQEHTEEASFKRSQEADAGETPVTHAAEPEPCEPTAPFPIQKVPMDEREEFRLRLPPIFCPNTHQKLETPPKEKPKKSKEKHKTKKEHR</sequence>
<evidence type="ECO:0000256" key="1">
    <source>
        <dbReference type="SAM" id="MobiDB-lite"/>
    </source>
</evidence>
<name>A0AAW0JPL2_MYOGA</name>
<evidence type="ECO:0000313" key="2">
    <source>
        <dbReference type="EMBL" id="KAK7828503.1"/>
    </source>
</evidence>